<organism evidence="2 3">
    <name type="scientific">Caldicellulosiruptor naganoensis</name>
    <dbReference type="NCBI Taxonomy" id="29324"/>
    <lineage>
        <taxon>Bacteria</taxon>
        <taxon>Bacillati</taxon>
        <taxon>Bacillota</taxon>
        <taxon>Bacillota incertae sedis</taxon>
        <taxon>Caldicellulosiruptorales</taxon>
        <taxon>Caldicellulosiruptoraceae</taxon>
        <taxon>Caldicellulosiruptor</taxon>
    </lineage>
</organism>
<dbReference type="Pfam" id="PF13416">
    <property type="entry name" value="SBP_bac_8"/>
    <property type="match status" value="1"/>
</dbReference>
<dbReference type="InterPro" id="IPR022627">
    <property type="entry name" value="DUF3502"/>
</dbReference>
<dbReference type="PANTHER" id="PTHR43649">
    <property type="entry name" value="ARABINOSE-BINDING PROTEIN-RELATED"/>
    <property type="match status" value="1"/>
</dbReference>
<accession>A0ABY7BJ95</accession>
<proteinExistence type="predicted"/>
<dbReference type="Pfam" id="PF12010">
    <property type="entry name" value="DUF3502"/>
    <property type="match status" value="1"/>
</dbReference>
<gene>
    <name evidence="2" type="ORF">OTJ99_000439</name>
</gene>
<evidence type="ECO:0000313" key="3">
    <source>
        <dbReference type="Proteomes" id="UP001164745"/>
    </source>
</evidence>
<dbReference type="InterPro" id="IPR006059">
    <property type="entry name" value="SBP"/>
</dbReference>
<protein>
    <submittedName>
        <fullName evidence="2">ABC transporter substrate-binding protein</fullName>
    </submittedName>
</protein>
<dbReference type="Gene3D" id="3.40.190.10">
    <property type="entry name" value="Periplasmic binding protein-like II"/>
    <property type="match status" value="2"/>
</dbReference>
<dbReference type="RefSeq" id="WP_045165598.1">
    <property type="nucleotide sequence ID" value="NZ_CP113864.1"/>
</dbReference>
<reference evidence="2" key="1">
    <citation type="submission" date="2022-12" db="EMBL/GenBank/DDBJ databases">
        <authorList>
            <person name="Bing R.G."/>
            <person name="Willard D.J."/>
            <person name="Manesh M.J.H."/>
            <person name="Laemthong T."/>
            <person name="Crosby J.R."/>
            <person name="Kelly R.M."/>
        </authorList>
    </citation>
    <scope>NUCLEOTIDE SEQUENCE</scope>
    <source>
        <strain evidence="2">DSM 8991</strain>
    </source>
</reference>
<dbReference type="Proteomes" id="UP001164745">
    <property type="component" value="Chromosome"/>
</dbReference>
<dbReference type="InterPro" id="IPR050490">
    <property type="entry name" value="Bact_solute-bd_prot1"/>
</dbReference>
<name>A0ABY7BJ95_9FIRM</name>
<feature type="domain" description="DUF3502" evidence="1">
    <location>
        <begin position="430"/>
        <end position="496"/>
    </location>
</feature>
<keyword evidence="3" id="KW-1185">Reference proteome</keyword>
<dbReference type="EMBL" id="CP113864">
    <property type="protein sequence ID" value="WAM31952.1"/>
    <property type="molecule type" value="Genomic_DNA"/>
</dbReference>
<dbReference type="SUPFAM" id="SSF53850">
    <property type="entry name" value="Periplasmic binding protein-like II"/>
    <property type="match status" value="1"/>
</dbReference>
<evidence type="ECO:0000259" key="1">
    <source>
        <dbReference type="Pfam" id="PF12010"/>
    </source>
</evidence>
<evidence type="ECO:0000313" key="2">
    <source>
        <dbReference type="EMBL" id="WAM31952.1"/>
    </source>
</evidence>
<dbReference type="PANTHER" id="PTHR43649:SF17">
    <property type="entry name" value="ABC TRANSPORTER SOLUTE BINDING PROTEIN-SUGAR TRANSPORT"/>
    <property type="match status" value="1"/>
</dbReference>
<sequence>MKLKKFFVVMLILAFALTSVIGIVSGFAASSSKSKLPYVKLTWYVIGTPQKDWDLINQKVNEYIKPKLNAEIKMTMFDWGEYNDRMQTKIAAGEPFDICFTAIWTNNYRTNVAKGAFLPLNKPGNDLLSKYAPKTKKLLGDDFIKGASINGILYAIPANKEKAHNWGFIVRMDLVKKYKLQDMFKKVKKLEDLEPYLKVIKQKEPGVYPLGAYAGESPRFLLDWDKVVDDDVPVSLYPNNKSTKIVNELEQPNTKALFKTVRKYYLAGYIRKDAAQVTDWMSDLKAGKVFVMPQSLKPGKDAEMSISTGYEWKQIDITPPVMSTRECIGSMQAINAKSKNPERALMFLELFNTDKYLNNLVNFGIEGQHYVFKDKKKGIIAPGPKAKDYSPGLGWMFGNQFINYIYENEDPNKWKNFEEYNKKALPLLSLGFNFDDSKVKTQVAACKSVWKQYIPLLETGSVDPDKYIPQAIKKFKQAGVDIIIKEAQKQYDEFLKKTGRKK</sequence>